<accession>A0ABU7JHV8</accession>
<evidence type="ECO:0000256" key="1">
    <source>
        <dbReference type="ARBA" id="ARBA00012528"/>
    </source>
</evidence>
<dbReference type="SUPFAM" id="SSF48452">
    <property type="entry name" value="TPR-like"/>
    <property type="match status" value="2"/>
</dbReference>
<proteinExistence type="predicted"/>
<keyword evidence="4" id="KW-0472">Membrane</keyword>
<feature type="transmembrane region" description="Helical" evidence="4">
    <location>
        <begin position="428"/>
        <end position="452"/>
    </location>
</feature>
<name>A0ABU7JHV8_9GAMM</name>
<dbReference type="Gene3D" id="3.30.70.270">
    <property type="match status" value="1"/>
</dbReference>
<dbReference type="InterPro" id="IPR050469">
    <property type="entry name" value="Diguanylate_Cyclase"/>
</dbReference>
<dbReference type="EMBL" id="JAUGZK010000010">
    <property type="protein sequence ID" value="MEE2025252.1"/>
    <property type="molecule type" value="Genomic_DNA"/>
</dbReference>
<keyword evidence="7" id="KW-1185">Reference proteome</keyword>
<dbReference type="SMART" id="SM00028">
    <property type="entry name" value="TPR"/>
    <property type="match status" value="6"/>
</dbReference>
<dbReference type="PANTHER" id="PTHR45138:SF9">
    <property type="entry name" value="DIGUANYLATE CYCLASE DGCM-RELATED"/>
    <property type="match status" value="1"/>
</dbReference>
<dbReference type="GO" id="GO:0052621">
    <property type="term" value="F:diguanylate cyclase activity"/>
    <property type="evidence" value="ECO:0007669"/>
    <property type="project" value="UniProtKB-EC"/>
</dbReference>
<dbReference type="SMART" id="SM00267">
    <property type="entry name" value="GGDEF"/>
    <property type="match status" value="1"/>
</dbReference>
<dbReference type="SUPFAM" id="SSF55073">
    <property type="entry name" value="Nucleotide cyclase"/>
    <property type="match status" value="1"/>
</dbReference>
<comment type="catalytic activity">
    <reaction evidence="2">
        <text>2 GTP = 3',3'-c-di-GMP + 2 diphosphate</text>
        <dbReference type="Rhea" id="RHEA:24898"/>
        <dbReference type="ChEBI" id="CHEBI:33019"/>
        <dbReference type="ChEBI" id="CHEBI:37565"/>
        <dbReference type="ChEBI" id="CHEBI:58805"/>
        <dbReference type="EC" id="2.7.7.65"/>
    </reaction>
</comment>
<dbReference type="RefSeq" id="WP_330088565.1">
    <property type="nucleotide sequence ID" value="NZ_JAUGZK010000010.1"/>
</dbReference>
<evidence type="ECO:0000259" key="5">
    <source>
        <dbReference type="PROSITE" id="PS50887"/>
    </source>
</evidence>
<evidence type="ECO:0000256" key="2">
    <source>
        <dbReference type="ARBA" id="ARBA00034247"/>
    </source>
</evidence>
<reference evidence="6 7" key="1">
    <citation type="submission" date="2023-06" db="EMBL/GenBank/DDBJ databases">
        <title>Alkalimonas sp., MEB004 an alkaliphilic bacterium isolated from Lonar Lake, India.</title>
        <authorList>
            <person name="Joshi A."/>
            <person name="Thite S."/>
        </authorList>
    </citation>
    <scope>NUCLEOTIDE SEQUENCE [LARGE SCALE GENOMIC DNA]</scope>
    <source>
        <strain evidence="6 7">MEB004</strain>
    </source>
</reference>
<dbReference type="Pfam" id="PF13424">
    <property type="entry name" value="TPR_12"/>
    <property type="match status" value="1"/>
</dbReference>
<evidence type="ECO:0000256" key="3">
    <source>
        <dbReference type="SAM" id="Coils"/>
    </source>
</evidence>
<dbReference type="Pfam" id="PF00990">
    <property type="entry name" value="GGDEF"/>
    <property type="match status" value="1"/>
</dbReference>
<dbReference type="PANTHER" id="PTHR45138">
    <property type="entry name" value="REGULATORY COMPONENTS OF SENSORY TRANSDUCTION SYSTEM"/>
    <property type="match status" value="1"/>
</dbReference>
<dbReference type="Proteomes" id="UP001339167">
    <property type="component" value="Unassembled WGS sequence"/>
</dbReference>
<dbReference type="CDD" id="cd01949">
    <property type="entry name" value="GGDEF"/>
    <property type="match status" value="1"/>
</dbReference>
<gene>
    <name evidence="6" type="ORF">QWF21_13480</name>
</gene>
<feature type="domain" description="GGDEF" evidence="5">
    <location>
        <begin position="491"/>
        <end position="623"/>
    </location>
</feature>
<evidence type="ECO:0000256" key="4">
    <source>
        <dbReference type="SAM" id="Phobius"/>
    </source>
</evidence>
<comment type="caution">
    <text evidence="6">The sequence shown here is derived from an EMBL/GenBank/DDBJ whole genome shotgun (WGS) entry which is preliminary data.</text>
</comment>
<protein>
    <recommendedName>
        <fullName evidence="1">diguanylate cyclase</fullName>
        <ecNumber evidence="1">2.7.7.65</ecNumber>
    </recommendedName>
</protein>
<evidence type="ECO:0000313" key="7">
    <source>
        <dbReference type="Proteomes" id="UP001339167"/>
    </source>
</evidence>
<dbReference type="Gene3D" id="1.25.40.10">
    <property type="entry name" value="Tetratricopeptide repeat domain"/>
    <property type="match status" value="2"/>
</dbReference>
<dbReference type="EC" id="2.7.7.65" evidence="1"/>
<dbReference type="NCBIfam" id="TIGR00254">
    <property type="entry name" value="GGDEF"/>
    <property type="match status" value="1"/>
</dbReference>
<feature type="coiled-coil region" evidence="3">
    <location>
        <begin position="363"/>
        <end position="413"/>
    </location>
</feature>
<keyword evidence="4" id="KW-1133">Transmembrane helix</keyword>
<keyword evidence="4" id="KW-0812">Transmembrane</keyword>
<dbReference type="InterPro" id="IPR011990">
    <property type="entry name" value="TPR-like_helical_dom_sf"/>
</dbReference>
<dbReference type="InterPro" id="IPR043128">
    <property type="entry name" value="Rev_trsase/Diguanyl_cyclase"/>
</dbReference>
<keyword evidence="6" id="KW-0548">Nucleotidyltransferase</keyword>
<dbReference type="PROSITE" id="PS50887">
    <property type="entry name" value="GGDEF"/>
    <property type="match status" value="1"/>
</dbReference>
<dbReference type="InterPro" id="IPR029787">
    <property type="entry name" value="Nucleotide_cyclase"/>
</dbReference>
<sequence>MLSGRWYILFFCIAMLGYSSYLTASPLSKLEPEFNALYVQSQQQPATALQQIEIQLSAAAGPLQQAQLLYIQAELQTLLVYPEQALESAAQALALIDGTEQPWLYHSLQLVRAYAFDLAGTPAEGMPITESALQFAGELQHQQLFIQALVVRGVLQLSLVNYVEALQDLLHAYQLAPTTGAGVITKGHIAGYIALVYEYRREHELSIPYFEEAVAFHQQHNSPVEVSIALYGLGKAHSKLGDHALGKSKLQQSLQLAESAGDDQGVAYAQKELAAIAIKQQDPEQAKTLLLQALTSFEQANNRYMLLDSQLQLGRIALQSGDTSMAEQHLQQAMLYADPEHMPIQHAEVQRQQAEWLSQRGRSDEAYQLLKTASQRLTELQREESTQLLHQLRAQHELDSRQLENELLQKELELQHSLISNQARHQRLLTALLIGAIAGSLLLLFLLARIWWQRKRLHHLAHFDSLTSLPNRHYTLKLLDQQLRLASRHHYPLSIAMLDLDHFKQINDQFGHATGDQLLRDFAAECQKLLRTSDVIGRIGGEEFLAILPHTPVDAAVSVLEKIRKTTEQLASRYHEPNMITTVSIGVCSFSGYDNADTLMLSADKALYEAKAKGRNQLQLSPVS</sequence>
<organism evidence="6 7">
    <name type="scientific">Alkalimonas mucilaginosa</name>
    <dbReference type="NCBI Taxonomy" id="3057676"/>
    <lineage>
        <taxon>Bacteria</taxon>
        <taxon>Pseudomonadati</taxon>
        <taxon>Pseudomonadota</taxon>
        <taxon>Gammaproteobacteria</taxon>
        <taxon>Alkalimonas</taxon>
    </lineage>
</organism>
<keyword evidence="3" id="KW-0175">Coiled coil</keyword>
<keyword evidence="6" id="KW-0808">Transferase</keyword>
<dbReference type="InterPro" id="IPR000160">
    <property type="entry name" value="GGDEF_dom"/>
</dbReference>
<dbReference type="InterPro" id="IPR019734">
    <property type="entry name" value="TPR_rpt"/>
</dbReference>
<evidence type="ECO:0000313" key="6">
    <source>
        <dbReference type="EMBL" id="MEE2025252.1"/>
    </source>
</evidence>